<dbReference type="Pfam" id="PF00589">
    <property type="entry name" value="Phage_integrase"/>
    <property type="match status" value="1"/>
</dbReference>
<dbReference type="InterPro" id="IPR013762">
    <property type="entry name" value="Integrase-like_cat_sf"/>
</dbReference>
<sequence>MNKTNKENKTILENYLREIKFLPESGLRNDTVDLYEIAEATKLPVKYLKSMTARKMINQRKEILANQPILNNVYTKICVRDFLSYAEKASLRDYSKNNGIMTVFKSIMKHFEKSEDDYIDDLFNLEFKKYKYAIETIFNDKKIETKQKYIKFALKIKEYYDSYAISKNLPDSFAETIKKIHEESGLSIRQVEKLANIKKGNAKHIIRGVNTPKNTEIVMKLEKAYNLPKHTLLNKLPKKNTTEDIKKSDLPNYYVEKYTILKPYLSNLNFEFKTATDEKKIEVCKWIMNNIVIADNEFSKKCAENAKNQYQYKELDQSPLLKNELLNLIEFKESLIPDINYSKLKSWNSATSKKNKDAILYFFGYIDKFEQSDKIQKQDYSLSLLLNKNLVYKYIQFKINKRGKICSDDIQFLVLVCGLLRENYGFIYQTNFYANETLIQKLSSLTTFDMGEFDILTEKGWKKFCLQTRKYYTELKKQINSTYKSTQIDRNGSIEKSRDPFKPIEPVLNSDEPIKEYLSLLCKVRSRISYIDTRPLEFFNFMNGYLSLMIILQTALRAKNTRSIMQTDGHNEKNEQLFKIADMYYIDVPANRVKNKKRTYTEISNTNNLYKDIENYTSVKNILFNNTNQYLIVTNKNKQYSEKSFSKMIKNFTKQYMCYHKYRIDPGIENLQPHGPHALRDIIATHVIKKTGSYALAAMAINDDEQTVKDHYARFLPSDKSNIYKEITSDIF</sequence>
<dbReference type="Gene3D" id="1.10.260.40">
    <property type="entry name" value="lambda repressor-like DNA-binding domains"/>
    <property type="match status" value="1"/>
</dbReference>
<evidence type="ECO:0000256" key="1">
    <source>
        <dbReference type="ARBA" id="ARBA00023172"/>
    </source>
</evidence>
<dbReference type="Gene3D" id="1.10.443.10">
    <property type="entry name" value="Intergrase catalytic core"/>
    <property type="match status" value="1"/>
</dbReference>
<keyword evidence="4" id="KW-1185">Reference proteome</keyword>
<dbReference type="InterPro" id="IPR001387">
    <property type="entry name" value="Cro/C1-type_HTH"/>
</dbReference>
<evidence type="ECO:0000259" key="2">
    <source>
        <dbReference type="PROSITE" id="PS50943"/>
    </source>
</evidence>
<protein>
    <recommendedName>
        <fullName evidence="2">HTH cro/C1-type domain-containing protein</fullName>
    </recommendedName>
</protein>
<dbReference type="Proteomes" id="UP000639010">
    <property type="component" value="Unassembled WGS sequence"/>
</dbReference>
<dbReference type="InterPro" id="IPR011010">
    <property type="entry name" value="DNA_brk_join_enz"/>
</dbReference>
<dbReference type="InterPro" id="IPR002104">
    <property type="entry name" value="Integrase_catalytic"/>
</dbReference>
<dbReference type="CDD" id="cd00093">
    <property type="entry name" value="HTH_XRE"/>
    <property type="match status" value="1"/>
</dbReference>
<comment type="caution">
    <text evidence="3">The sequence shown here is derived from an EMBL/GenBank/DDBJ whole genome shotgun (WGS) entry which is preliminary data.</text>
</comment>
<keyword evidence="1" id="KW-0233">DNA recombination</keyword>
<organism evidence="3 4">
    <name type="scientific">Desulfomicrobium macestii</name>
    <dbReference type="NCBI Taxonomy" id="90731"/>
    <lineage>
        <taxon>Bacteria</taxon>
        <taxon>Pseudomonadati</taxon>
        <taxon>Thermodesulfobacteriota</taxon>
        <taxon>Desulfovibrionia</taxon>
        <taxon>Desulfovibrionales</taxon>
        <taxon>Desulfomicrobiaceae</taxon>
        <taxon>Desulfomicrobium</taxon>
    </lineage>
</organism>
<gene>
    <name evidence="3" type="ORF">H4684_003401</name>
</gene>
<proteinExistence type="predicted"/>
<accession>A0ABR9H858</accession>
<dbReference type="InterPro" id="IPR010982">
    <property type="entry name" value="Lambda_DNA-bd_dom_sf"/>
</dbReference>
<evidence type="ECO:0000313" key="3">
    <source>
        <dbReference type="EMBL" id="MBE1426733.1"/>
    </source>
</evidence>
<dbReference type="SUPFAM" id="SSF56349">
    <property type="entry name" value="DNA breaking-rejoining enzymes"/>
    <property type="match status" value="1"/>
</dbReference>
<evidence type="ECO:0000313" key="4">
    <source>
        <dbReference type="Proteomes" id="UP000639010"/>
    </source>
</evidence>
<dbReference type="PROSITE" id="PS50943">
    <property type="entry name" value="HTH_CROC1"/>
    <property type="match status" value="1"/>
</dbReference>
<reference evidence="3 4" key="1">
    <citation type="submission" date="2020-10" db="EMBL/GenBank/DDBJ databases">
        <title>Genomic Encyclopedia of Type Strains, Phase IV (KMG-IV): sequencing the most valuable type-strain genomes for metagenomic binning, comparative biology and taxonomic classification.</title>
        <authorList>
            <person name="Goeker M."/>
        </authorList>
    </citation>
    <scope>NUCLEOTIDE SEQUENCE [LARGE SCALE GENOMIC DNA]</scope>
    <source>
        <strain evidence="3 4">DSM 4194</strain>
    </source>
</reference>
<dbReference type="EMBL" id="JADBGG010000032">
    <property type="protein sequence ID" value="MBE1426733.1"/>
    <property type="molecule type" value="Genomic_DNA"/>
</dbReference>
<dbReference type="RefSeq" id="WP_192624630.1">
    <property type="nucleotide sequence ID" value="NZ_JADBGG010000032.1"/>
</dbReference>
<name>A0ABR9H858_9BACT</name>
<feature type="domain" description="HTH cro/C1-type" evidence="2">
    <location>
        <begin position="177"/>
        <end position="232"/>
    </location>
</feature>